<proteinExistence type="predicted"/>
<organism evidence="1 2">
    <name type="scientific">Chitinophaga silvatica</name>
    <dbReference type="NCBI Taxonomy" id="2282649"/>
    <lineage>
        <taxon>Bacteria</taxon>
        <taxon>Pseudomonadati</taxon>
        <taxon>Bacteroidota</taxon>
        <taxon>Chitinophagia</taxon>
        <taxon>Chitinophagales</taxon>
        <taxon>Chitinophagaceae</taxon>
        <taxon>Chitinophaga</taxon>
    </lineage>
</organism>
<evidence type="ECO:0000313" key="2">
    <source>
        <dbReference type="Proteomes" id="UP000260644"/>
    </source>
</evidence>
<reference evidence="1 2" key="1">
    <citation type="submission" date="2018-07" db="EMBL/GenBank/DDBJ databases">
        <title>Chitinophaga K2CV101002-2 sp. nov., isolated from a monsoon evergreen broad-leaved forest soil.</title>
        <authorList>
            <person name="Lv Y."/>
        </authorList>
    </citation>
    <scope>NUCLEOTIDE SEQUENCE [LARGE SCALE GENOMIC DNA]</scope>
    <source>
        <strain evidence="1 2">GDMCC 1.1288</strain>
    </source>
</reference>
<comment type="caution">
    <text evidence="1">The sequence shown here is derived from an EMBL/GenBank/DDBJ whole genome shotgun (WGS) entry which is preliminary data.</text>
</comment>
<dbReference type="AlphaFoldDB" id="A0A3E1Y6F1"/>
<dbReference type="Proteomes" id="UP000260644">
    <property type="component" value="Unassembled WGS sequence"/>
</dbReference>
<gene>
    <name evidence="1" type="ORF">DVR12_18240</name>
</gene>
<dbReference type="EMBL" id="QPMM01000010">
    <property type="protein sequence ID" value="RFS20509.1"/>
    <property type="molecule type" value="Genomic_DNA"/>
</dbReference>
<keyword evidence="2" id="KW-1185">Reference proteome</keyword>
<dbReference type="OrthoDB" id="5422541at2"/>
<dbReference type="RefSeq" id="WP_116977230.1">
    <property type="nucleotide sequence ID" value="NZ_QPMM01000010.1"/>
</dbReference>
<protein>
    <submittedName>
        <fullName evidence="1">Uncharacterized protein</fullName>
    </submittedName>
</protein>
<name>A0A3E1Y6F1_9BACT</name>
<sequence length="425" mass="48332">MIAVNIGKTFLKSFNEKYEKTYNAKEFFIEEYFPLFFDEEKYMQWVTNSPLVQGIKKGSPPSAVERRRKLDVLIDKISNTTADASIAIGFPSLDITATTSGQISSMKIPYKEEDVYLSWIGSGLGIGIQGGLSIFFDKPKLLLDIYDGWKVYRAYLNKTPKLRANQINTWNGQWLAHRYDKRVFDPEDPTAMFNGISVAKDGGLEVATQSWTMVLIGVARTFPDSQLTGYVYNLGQTNTTVGFIPFRLPHIKRPVDLYEKYFGTSDVIQVEKLFATAFGFLKACQFGSIGVNAMQPKGLQDFIEGKLPVFKEKDEEKKLNFQSYLIWTLAMLNNEQLWERAQQFAASLSVYALSSTKGKMDKTNQVKEVLSAISQKQFLDHLIPLVKDNAGESMHEIAQLIHMMPKDNVPYFLTLIRLHYAFITK</sequence>
<accession>A0A3E1Y6F1</accession>
<evidence type="ECO:0000313" key="1">
    <source>
        <dbReference type="EMBL" id="RFS20509.1"/>
    </source>
</evidence>